<keyword evidence="4" id="KW-0597">Phosphoprotein</keyword>
<dbReference type="SMART" id="SM01203">
    <property type="entry name" value="DUF3585"/>
    <property type="match status" value="1"/>
</dbReference>
<evidence type="ECO:0000256" key="3">
    <source>
        <dbReference type="ARBA" id="ARBA00013169"/>
    </source>
</evidence>
<feature type="compositionally biased region" description="Polar residues" evidence="13">
    <location>
        <begin position="1514"/>
        <end position="1523"/>
    </location>
</feature>
<dbReference type="Pfam" id="PF12130">
    <property type="entry name" value="bMERB_dom"/>
    <property type="match status" value="1"/>
</dbReference>
<dbReference type="InterPro" id="IPR014729">
    <property type="entry name" value="Rossmann-like_a/b/a_fold"/>
</dbReference>
<evidence type="ECO:0000256" key="8">
    <source>
        <dbReference type="ARBA" id="ARBA00022840"/>
    </source>
</evidence>
<evidence type="ECO:0000256" key="7">
    <source>
        <dbReference type="ARBA" id="ARBA00022753"/>
    </source>
</evidence>
<feature type="region of interest" description="Disordered" evidence="13">
    <location>
        <begin position="1575"/>
        <end position="1604"/>
    </location>
</feature>
<organism evidence="17 18">
    <name type="scientific">Aphidius gifuensis</name>
    <name type="common">Parasitoid wasp</name>
    <dbReference type="NCBI Taxonomy" id="684658"/>
    <lineage>
        <taxon>Eukaryota</taxon>
        <taxon>Metazoa</taxon>
        <taxon>Ecdysozoa</taxon>
        <taxon>Arthropoda</taxon>
        <taxon>Hexapoda</taxon>
        <taxon>Insecta</taxon>
        <taxon>Pterygota</taxon>
        <taxon>Neoptera</taxon>
        <taxon>Endopterygota</taxon>
        <taxon>Hymenoptera</taxon>
        <taxon>Apocrita</taxon>
        <taxon>Ichneumonoidea</taxon>
        <taxon>Braconidae</taxon>
        <taxon>Aphidiinae</taxon>
        <taxon>Aphidius</taxon>
    </lineage>
</organism>
<dbReference type="CDD" id="cd07962">
    <property type="entry name" value="Anticodon_Ia_Val"/>
    <property type="match status" value="1"/>
</dbReference>
<comment type="subcellular location">
    <subcellularLocation>
        <location evidence="1">Endosome</location>
    </subcellularLocation>
</comment>
<dbReference type="SUPFAM" id="SSF52374">
    <property type="entry name" value="Nucleotidylyl transferase"/>
    <property type="match status" value="1"/>
</dbReference>
<feature type="compositionally biased region" description="Basic and acidic residues" evidence="13">
    <location>
        <begin position="1463"/>
        <end position="1474"/>
    </location>
</feature>
<gene>
    <name evidence="17" type="ORF">HCN44_004911</name>
</gene>
<keyword evidence="5" id="KW-0436">Ligase</keyword>
<dbReference type="SUPFAM" id="SSF47576">
    <property type="entry name" value="Calponin-homology domain, CH-domain"/>
    <property type="match status" value="1"/>
</dbReference>
<dbReference type="GO" id="GO:0005524">
    <property type="term" value="F:ATP binding"/>
    <property type="evidence" value="ECO:0007669"/>
    <property type="project" value="UniProtKB-KW"/>
</dbReference>
<dbReference type="GO" id="GO:0005768">
    <property type="term" value="C:endosome"/>
    <property type="evidence" value="ECO:0007669"/>
    <property type="project" value="UniProtKB-SubCell"/>
</dbReference>
<evidence type="ECO:0000256" key="2">
    <source>
        <dbReference type="ARBA" id="ARBA00005594"/>
    </source>
</evidence>
<dbReference type="Pfam" id="PF10358">
    <property type="entry name" value="NT-C2"/>
    <property type="match status" value="1"/>
</dbReference>
<evidence type="ECO:0000256" key="6">
    <source>
        <dbReference type="ARBA" id="ARBA00022741"/>
    </source>
</evidence>
<dbReference type="GO" id="GO:0006438">
    <property type="term" value="P:valyl-tRNA aminoacylation"/>
    <property type="evidence" value="ECO:0007669"/>
    <property type="project" value="InterPro"/>
</dbReference>
<feature type="compositionally biased region" description="Basic and acidic residues" evidence="13">
    <location>
        <begin position="1526"/>
        <end position="1535"/>
    </location>
</feature>
<comment type="caution">
    <text evidence="17">The sequence shown here is derived from an EMBL/GenBank/DDBJ whole genome shotgun (WGS) entry which is preliminary data.</text>
</comment>
<dbReference type="Pfam" id="PF00133">
    <property type="entry name" value="tRNA-synt_1"/>
    <property type="match status" value="1"/>
</dbReference>
<dbReference type="InterPro" id="IPR001412">
    <property type="entry name" value="aa-tRNA-synth_I_CS"/>
</dbReference>
<keyword evidence="9" id="KW-0648">Protein biosynthesis</keyword>
<keyword evidence="6" id="KW-0547">Nucleotide-binding</keyword>
<dbReference type="SUPFAM" id="SSF47323">
    <property type="entry name" value="Anticodon-binding domain of a subclass of class I aminoacyl-tRNA synthetases"/>
    <property type="match status" value="1"/>
</dbReference>
<dbReference type="Gene3D" id="3.90.740.10">
    <property type="entry name" value="Valyl/Leucyl/Isoleucyl-tRNA synthetase, editing domain"/>
    <property type="match status" value="1"/>
</dbReference>
<feature type="compositionally biased region" description="Basic and acidic residues" evidence="13">
    <location>
        <begin position="1389"/>
        <end position="1398"/>
    </location>
</feature>
<evidence type="ECO:0000256" key="9">
    <source>
        <dbReference type="ARBA" id="ARBA00022917"/>
    </source>
</evidence>
<dbReference type="PROSITE" id="PS51848">
    <property type="entry name" value="BMERB"/>
    <property type="match status" value="1"/>
</dbReference>
<keyword evidence="11" id="KW-0030">Aminoacyl-tRNA synthetase</keyword>
<evidence type="ECO:0000256" key="10">
    <source>
        <dbReference type="ARBA" id="ARBA00023054"/>
    </source>
</evidence>
<dbReference type="PANTHER" id="PTHR11946:SF109">
    <property type="entry name" value="VALINE--TRNA LIGASE"/>
    <property type="match status" value="1"/>
</dbReference>
<dbReference type="Proteomes" id="UP000639338">
    <property type="component" value="Unassembled WGS sequence"/>
</dbReference>
<dbReference type="GO" id="GO:0002161">
    <property type="term" value="F:aminoacyl-tRNA deacylase activity"/>
    <property type="evidence" value="ECO:0007669"/>
    <property type="project" value="InterPro"/>
</dbReference>
<evidence type="ECO:0000313" key="17">
    <source>
        <dbReference type="EMBL" id="KAF7992567.1"/>
    </source>
</evidence>
<dbReference type="Gene3D" id="1.10.418.10">
    <property type="entry name" value="Calponin-like domain"/>
    <property type="match status" value="1"/>
</dbReference>
<feature type="region of interest" description="Disordered" evidence="13">
    <location>
        <begin position="1693"/>
        <end position="1712"/>
    </location>
</feature>
<dbReference type="InterPro" id="IPR009008">
    <property type="entry name" value="Val/Leu/Ile-tRNA-synth_edit"/>
</dbReference>
<evidence type="ECO:0000256" key="12">
    <source>
        <dbReference type="ARBA" id="ARBA00029936"/>
    </source>
</evidence>
<dbReference type="GO" id="GO:0004832">
    <property type="term" value="F:valine-tRNA ligase activity"/>
    <property type="evidence" value="ECO:0007669"/>
    <property type="project" value="UniProtKB-EC"/>
</dbReference>
<dbReference type="Pfam" id="PF00307">
    <property type="entry name" value="CH"/>
    <property type="match status" value="1"/>
</dbReference>
<dbReference type="Pfam" id="PF08264">
    <property type="entry name" value="Anticodon_1"/>
    <property type="match status" value="1"/>
</dbReference>
<dbReference type="FunFam" id="1.10.418.10:FF:000023">
    <property type="entry name" value="EH domain-binding protein 1 isoform X1"/>
    <property type="match status" value="1"/>
</dbReference>
<keyword evidence="10" id="KW-0175">Coiled coil</keyword>
<evidence type="ECO:0000259" key="14">
    <source>
        <dbReference type="PROSITE" id="PS50021"/>
    </source>
</evidence>
<dbReference type="SMART" id="SM00033">
    <property type="entry name" value="CH"/>
    <property type="match status" value="1"/>
</dbReference>
<dbReference type="NCBIfam" id="NF004349">
    <property type="entry name" value="PRK05729.1"/>
    <property type="match status" value="1"/>
</dbReference>
<dbReference type="InterPro" id="IPR033705">
    <property type="entry name" value="Anticodon_Ia_Val"/>
</dbReference>
<dbReference type="Gene3D" id="3.40.50.620">
    <property type="entry name" value="HUPs"/>
    <property type="match status" value="2"/>
</dbReference>
<evidence type="ECO:0000313" key="18">
    <source>
        <dbReference type="Proteomes" id="UP000639338"/>
    </source>
</evidence>
<feature type="compositionally biased region" description="Polar residues" evidence="13">
    <location>
        <begin position="1639"/>
        <end position="1652"/>
    </location>
</feature>
<evidence type="ECO:0000256" key="5">
    <source>
        <dbReference type="ARBA" id="ARBA00022598"/>
    </source>
</evidence>
<evidence type="ECO:0000259" key="16">
    <source>
        <dbReference type="PROSITE" id="PS51848"/>
    </source>
</evidence>
<dbReference type="PROSITE" id="PS50021">
    <property type="entry name" value="CH"/>
    <property type="match status" value="1"/>
</dbReference>
<keyword evidence="18" id="KW-1185">Reference proteome</keyword>
<reference evidence="17 18" key="1">
    <citation type="submission" date="2020-08" db="EMBL/GenBank/DDBJ databases">
        <title>Aphidius gifuensis genome sequencing and assembly.</title>
        <authorList>
            <person name="Du Z."/>
        </authorList>
    </citation>
    <scope>NUCLEOTIDE SEQUENCE [LARGE SCALE GENOMIC DNA]</scope>
    <source>
        <strain evidence="17">YNYX2018</strain>
        <tissue evidence="17">Adults</tissue>
    </source>
</reference>
<dbReference type="CDD" id="cd00817">
    <property type="entry name" value="ValRS_core"/>
    <property type="match status" value="1"/>
</dbReference>
<sequence length="1872" mass="215652">MYFRVNCLRKSIKLCRNYSYQLNQERITDFPNSHVTKGVAEHWNNVWNKKNDFYGPENSSFKMILPPPNVTGALHLGHGYTVTIQDVLARWNRMNGNTVTWIPGIDHGGIATQVVVEKYLLATKGLKKNDISKEEFSNELEKWKCQKENIINQQLKYLGASLDWSKEYYTMSKEHNNAVNEAFLILHNRGLLYRKNDLVNWSPALQSTISDIEVDTIDINKKTYLSLPGYNKKITFGEIYDVGFKVKDSNDEIIVSTTRIESMHGDTAIAVNPDDLRYCHLIGKQVYHPLRDIFIPIIGDKEVKINYGTGALKITPGHSRIDLEFAQKHNLQIIQVINEDGLMNENTKSYVGLPRYIARQKILDELTNIGALKEIKDHPMTIPICSRTGDIIEYIIKEQWFLNMKNMSLNAIDAVNNKQLIIDPPKYKKLWFERLDNIKDWCISRQLSWGHKIPAYNCYNNNESYWIVAKNYEDALKLCQIKYGNNFNIKQDCDVLDTWFSAGLLPMTTLGWPNKTYKNNYPLSLMETGHDILIYWVARMVMLCNELTGKLPFNEILLHGILCDSDGKKMSKSLGNVINPEWIINGITIDNLQNETIQNFNNGIINEQELKRANIVNLKNFPDGIPECGIDALRLTFCSLDIKNERVNFDVNECKTNKRFCNKIWQACKFVLLVTDDKQVTKPQVLSSTDRWILSKMSLMIYLVNENIQQRYFHRAVLAIKQFFYYEFCDFYLEATKLGLASDDKNIVDSHKWTMIKCLEVSLRTLSPFMPYLSDDLYSRLEKKLPGFLKITSLNEATYPTSKELDNNRDEKLEEKFDDVIKIVQSMRNILNHINKKFISSVDIIIDDEDDFKFYKANQDFIVSTSRINNLKICKTSDYKEQQDGIYTKECGCQIRYYLTDNNVVNQLKENVLNKRLKVEEKLNKLLDKLSTKKYIDITLEEEKLKNNEKVKTLQLELEKYPKKPNKLSVVWTRRSRRVSSEPLEWEPCLSDPFIGIVSWSVPDNHSITVTLFRDPRTLELEDKEWTFVVEDVSTNGKRRHVAATNINMKKYATTFSTQQKLLLDLKPTSKKIVRSTLECTLSCVLIREGKATDEDMQSMASLFSVNNDIAVLDDFDNEDIPEDIEEVSLNNIDEILDISTQIDLMTNSLTDNELASTPISIASIAKDDTINHLNDNIHISRGISLTGMSDKYKEIISDDIAIENDKNKSMRLKLQPLDLKKNDNGLQKFRDITPGQDLLEWCKDITRNYPGVKVTNLTTSWRNGMAFCAVIHHFKPELIDLGSLSALDVKGNCKKAFDAGEILGIPRVIEPADMDILTVPDKLAVMTYLYQLRTHFTGHELEVHQIGKTTDESSYMIGRFNTDNNSDVSVQLFGQEIINMRKKEQLESRINKNDSNRRSNPFDYKRDETSVEALKQKLHLSLSTESQDNDIGKDKSPSSVKDVKDIILASSKSILGKVLSPTKEKYTTREKSKSPPRTLNVQRPILMTRRQLTDPFGSDDEEDNLKVLDDNRSQSISLTKSPITPRDEFNDRSMRASSEGRGGISPLNIDARTPHPLVTRHDELRERARQLLEQARQTKTTSGVTSPVSSPIDSQNDEDRQQQLRERARRIIAEARMGTVVSPSQIIDDNFDRRSIDDQNNSPRRSMTPSTPGDRFNIKIEHNGNLSSNASAIDGEKKTNSPLYSFSKILERISPDKNSPERSPQTLRGLGKDMTSYIQNELEALEREQSQIDIQASKLEKQLRAAMESDNEEDTERLMSLWFTLVNKKNALLRRQMQLNILEKEDDLERRFELLNRELRSILDVEDWQKTAEQKKREDLLLDELVSIVNKRDELVHHLDNQERAIEDDDEIERDLSRAGLAHRNKNCLIQ</sequence>
<evidence type="ECO:0000256" key="4">
    <source>
        <dbReference type="ARBA" id="ARBA00022553"/>
    </source>
</evidence>
<proteinExistence type="inferred from homology"/>
<dbReference type="CDD" id="cd21198">
    <property type="entry name" value="CH_EHBP"/>
    <property type="match status" value="1"/>
</dbReference>
<dbReference type="InterPro" id="IPR002300">
    <property type="entry name" value="aa-tRNA-synth_Ia"/>
</dbReference>
<dbReference type="InterPro" id="IPR013155">
    <property type="entry name" value="M/V/L/I-tRNA-synth_anticd-bd"/>
</dbReference>
<protein>
    <recommendedName>
        <fullName evidence="3">valine--tRNA ligase</fullName>
        <ecNumber evidence="3">6.1.1.9</ecNumber>
    </recommendedName>
    <alternativeName>
        <fullName evidence="12">Valyl-tRNA synthetase</fullName>
    </alternativeName>
</protein>
<dbReference type="NCBIfam" id="TIGR00422">
    <property type="entry name" value="valS"/>
    <property type="match status" value="1"/>
</dbReference>
<dbReference type="PROSITE" id="PS51840">
    <property type="entry name" value="C2_NT"/>
    <property type="match status" value="1"/>
</dbReference>
<feature type="domain" description="Calponin-homology (CH)" evidence="14">
    <location>
        <begin position="1233"/>
        <end position="1338"/>
    </location>
</feature>
<feature type="domain" description="BMERB" evidence="16">
    <location>
        <begin position="1697"/>
        <end position="1856"/>
    </location>
</feature>
<dbReference type="SUPFAM" id="SSF50677">
    <property type="entry name" value="ValRS/IleRS/LeuRS editing domain"/>
    <property type="match status" value="1"/>
</dbReference>
<evidence type="ECO:0000256" key="1">
    <source>
        <dbReference type="ARBA" id="ARBA00004177"/>
    </source>
</evidence>
<dbReference type="InterPro" id="IPR019448">
    <property type="entry name" value="NT-C2"/>
</dbReference>
<dbReference type="InterPro" id="IPR022735">
    <property type="entry name" value="bMERB_dom"/>
</dbReference>
<feature type="domain" description="C2 NT-type" evidence="15">
    <location>
        <begin position="939"/>
        <end position="1086"/>
    </location>
</feature>
<feature type="compositionally biased region" description="Low complexity" evidence="13">
    <location>
        <begin position="1579"/>
        <end position="1592"/>
    </location>
</feature>
<dbReference type="PROSITE" id="PS00178">
    <property type="entry name" value="AA_TRNA_LIGASE_I"/>
    <property type="match status" value="1"/>
</dbReference>
<evidence type="ECO:0000256" key="11">
    <source>
        <dbReference type="ARBA" id="ARBA00023146"/>
    </source>
</evidence>
<dbReference type="InterPro" id="IPR036872">
    <property type="entry name" value="CH_dom_sf"/>
</dbReference>
<evidence type="ECO:0000259" key="15">
    <source>
        <dbReference type="PROSITE" id="PS51840"/>
    </source>
</evidence>
<dbReference type="EC" id="6.1.1.9" evidence="3"/>
<keyword evidence="7" id="KW-0967">Endosome</keyword>
<comment type="similarity">
    <text evidence="2">Belongs to the class-I aminoacyl-tRNA synthetase family.</text>
</comment>
<feature type="region of interest" description="Disordered" evidence="13">
    <location>
        <begin position="1389"/>
        <end position="1409"/>
    </location>
</feature>
<dbReference type="OrthoDB" id="629407at2759"/>
<dbReference type="InterPro" id="IPR009080">
    <property type="entry name" value="tRNAsynth_Ia_anticodon-bd"/>
</dbReference>
<dbReference type="GO" id="GO:0005829">
    <property type="term" value="C:cytosol"/>
    <property type="evidence" value="ECO:0007669"/>
    <property type="project" value="TreeGrafter"/>
</dbReference>
<dbReference type="Gene3D" id="1.10.730.10">
    <property type="entry name" value="Isoleucyl-tRNA Synthetase, Domain 1"/>
    <property type="match status" value="1"/>
</dbReference>
<feature type="region of interest" description="Disordered" evidence="13">
    <location>
        <begin position="1625"/>
        <end position="1657"/>
    </location>
</feature>
<dbReference type="EMBL" id="JACMRX010000003">
    <property type="protein sequence ID" value="KAF7992567.1"/>
    <property type="molecule type" value="Genomic_DNA"/>
</dbReference>
<dbReference type="PANTHER" id="PTHR11946">
    <property type="entry name" value="VALYL-TRNA SYNTHETASES"/>
    <property type="match status" value="1"/>
</dbReference>
<dbReference type="PRINTS" id="PR00986">
    <property type="entry name" value="TRNASYNTHVAL"/>
</dbReference>
<dbReference type="InterPro" id="IPR001715">
    <property type="entry name" value="CH_dom"/>
</dbReference>
<evidence type="ECO:0000256" key="13">
    <source>
        <dbReference type="SAM" id="MobiDB-lite"/>
    </source>
</evidence>
<keyword evidence="8" id="KW-0067">ATP-binding</keyword>
<dbReference type="InterPro" id="IPR002303">
    <property type="entry name" value="Valyl-tRNA_ligase"/>
</dbReference>
<name>A0A835CQT0_APHGI</name>
<feature type="region of interest" description="Disordered" evidence="13">
    <location>
        <begin position="1463"/>
        <end position="1558"/>
    </location>
</feature>
<accession>A0A835CQT0</accession>